<dbReference type="Proteomes" id="UP000683246">
    <property type="component" value="Chromosome"/>
</dbReference>
<dbReference type="SMART" id="SM00283">
    <property type="entry name" value="MA"/>
    <property type="match status" value="1"/>
</dbReference>
<protein>
    <recommendedName>
        <fullName evidence="9">Methyl-accepting chemotaxis protein</fullName>
    </recommendedName>
</protein>
<evidence type="ECO:0000313" key="8">
    <source>
        <dbReference type="Proteomes" id="UP000683246"/>
    </source>
</evidence>
<evidence type="ECO:0000256" key="3">
    <source>
        <dbReference type="PROSITE-ProRule" id="PRU00284"/>
    </source>
</evidence>
<keyword evidence="4" id="KW-0472">Membrane</keyword>
<dbReference type="SUPFAM" id="SSF58104">
    <property type="entry name" value="Methyl-accepting chemotaxis protein (MCP) signaling domain"/>
    <property type="match status" value="1"/>
</dbReference>
<gene>
    <name evidence="7" type="ORF">HZI73_15345</name>
</gene>
<keyword evidence="8" id="KW-1185">Reference proteome</keyword>
<accession>A0A8J8SHM2</accession>
<evidence type="ECO:0000313" key="7">
    <source>
        <dbReference type="EMBL" id="QUI23577.1"/>
    </source>
</evidence>
<feature type="transmembrane region" description="Helical" evidence="4">
    <location>
        <begin position="51"/>
        <end position="71"/>
    </location>
</feature>
<dbReference type="Gene3D" id="1.10.287.950">
    <property type="entry name" value="Methyl-accepting chemotaxis protein"/>
    <property type="match status" value="1"/>
</dbReference>
<dbReference type="PROSITE" id="PS50885">
    <property type="entry name" value="HAMP"/>
    <property type="match status" value="1"/>
</dbReference>
<feature type="domain" description="HAMP" evidence="6">
    <location>
        <begin position="79"/>
        <end position="128"/>
    </location>
</feature>
<evidence type="ECO:0000256" key="1">
    <source>
        <dbReference type="ARBA" id="ARBA00023224"/>
    </source>
</evidence>
<dbReference type="GO" id="GO:0016020">
    <property type="term" value="C:membrane"/>
    <property type="evidence" value="ECO:0007669"/>
    <property type="project" value="InterPro"/>
</dbReference>
<evidence type="ECO:0000259" key="5">
    <source>
        <dbReference type="PROSITE" id="PS50111"/>
    </source>
</evidence>
<keyword evidence="1 3" id="KW-0807">Transducer</keyword>
<comment type="similarity">
    <text evidence="2">Belongs to the methyl-accepting chemotaxis (MCP) protein family.</text>
</comment>
<dbReference type="KEGG" id="vpy:HZI73_15345"/>
<dbReference type="InterPro" id="IPR003660">
    <property type="entry name" value="HAMP_dom"/>
</dbReference>
<reference evidence="7" key="1">
    <citation type="submission" date="2020-07" db="EMBL/GenBank/DDBJ databases">
        <title>Vallitalea pronyensis genome.</title>
        <authorList>
            <person name="Postec A."/>
        </authorList>
    </citation>
    <scope>NUCLEOTIDE SEQUENCE</scope>
    <source>
        <strain evidence="7">FatNI3</strain>
    </source>
</reference>
<dbReference type="PANTHER" id="PTHR32089">
    <property type="entry name" value="METHYL-ACCEPTING CHEMOTAXIS PROTEIN MCPB"/>
    <property type="match status" value="1"/>
</dbReference>
<dbReference type="Pfam" id="PF00015">
    <property type="entry name" value="MCPsignal"/>
    <property type="match status" value="1"/>
</dbReference>
<dbReference type="RefSeq" id="WP_212694262.1">
    <property type="nucleotide sequence ID" value="NZ_CP058649.1"/>
</dbReference>
<keyword evidence="4" id="KW-1133">Transmembrane helix</keyword>
<dbReference type="PANTHER" id="PTHR32089:SF112">
    <property type="entry name" value="LYSOZYME-LIKE PROTEIN-RELATED"/>
    <property type="match status" value="1"/>
</dbReference>
<organism evidence="7 8">
    <name type="scientific">Vallitalea pronyensis</name>
    <dbReference type="NCBI Taxonomy" id="1348613"/>
    <lineage>
        <taxon>Bacteria</taxon>
        <taxon>Bacillati</taxon>
        <taxon>Bacillota</taxon>
        <taxon>Clostridia</taxon>
        <taxon>Lachnospirales</taxon>
        <taxon>Vallitaleaceae</taxon>
        <taxon>Vallitalea</taxon>
    </lineage>
</organism>
<evidence type="ECO:0000259" key="6">
    <source>
        <dbReference type="PROSITE" id="PS50885"/>
    </source>
</evidence>
<evidence type="ECO:0000256" key="2">
    <source>
        <dbReference type="ARBA" id="ARBA00029447"/>
    </source>
</evidence>
<dbReference type="EMBL" id="CP058649">
    <property type="protein sequence ID" value="QUI23577.1"/>
    <property type="molecule type" value="Genomic_DNA"/>
</dbReference>
<dbReference type="InterPro" id="IPR004089">
    <property type="entry name" value="MCPsignal_dom"/>
</dbReference>
<feature type="domain" description="Methyl-accepting transducer" evidence="5">
    <location>
        <begin position="147"/>
        <end position="404"/>
    </location>
</feature>
<evidence type="ECO:0000256" key="4">
    <source>
        <dbReference type="SAM" id="Phobius"/>
    </source>
</evidence>
<evidence type="ECO:0008006" key="9">
    <source>
        <dbReference type="Google" id="ProtNLM"/>
    </source>
</evidence>
<dbReference type="PROSITE" id="PS50111">
    <property type="entry name" value="CHEMOTAXIS_TRANSDUC_2"/>
    <property type="match status" value="1"/>
</dbReference>
<name>A0A8J8SHM2_9FIRM</name>
<dbReference type="GO" id="GO:0007165">
    <property type="term" value="P:signal transduction"/>
    <property type="evidence" value="ECO:0007669"/>
    <property type="project" value="UniProtKB-KW"/>
</dbReference>
<proteinExistence type="inferred from homology"/>
<keyword evidence="4" id="KW-0812">Transmembrane</keyword>
<sequence>MKKLKGKLLTISLTLSGLLSIVGIVFAVFILQLNTNTESTNLFDNLTMIGYLFLVAASINLLLTIFVLYRLTFKLAPSLSKISNHADAVSDGDLRFPMDEKVLKRQDESGSLLRSFANLRNNLVDTVSQIKQNTDRLSSSSDVISESSKSIQHGMEQMSLAIEHIAESSTSQVENVENGQNSIDVLGKIIDEDLDIITALLSSFQEINSSVQHGDQSLDALLQKSTESAQSTKSVYEIVRETNEKAEQISQVTTLITSIAEQTNLLALNAAIEAARAGEHGKGFAVVSEEIRNLAEQSAESTAQIDNIVKSLQDKSNTAYNETKMVREAVKAQMELLTDTKKKFDDINSSITMSQAYVDGIKLNSNQLMQYKDEVFKQIAAILSLAQSNAASTEEVAAGSENQASQTEQISNEIQTVHNLVQELSGIVNHFKL</sequence>
<dbReference type="AlphaFoldDB" id="A0A8J8SHM2"/>